<proteinExistence type="predicted"/>
<evidence type="ECO:0000256" key="1">
    <source>
        <dbReference type="ARBA" id="ARBA00022884"/>
    </source>
</evidence>
<evidence type="ECO:0000256" key="2">
    <source>
        <dbReference type="PROSITE-ProRule" id="PRU00176"/>
    </source>
</evidence>
<feature type="compositionally biased region" description="Basic residues" evidence="3">
    <location>
        <begin position="103"/>
        <end position="112"/>
    </location>
</feature>
<dbReference type="InterPro" id="IPR035979">
    <property type="entry name" value="RBD_domain_sf"/>
</dbReference>
<feature type="compositionally biased region" description="Polar residues" evidence="3">
    <location>
        <begin position="20"/>
        <end position="33"/>
    </location>
</feature>
<feature type="domain" description="RRM" evidence="4">
    <location>
        <begin position="141"/>
        <end position="237"/>
    </location>
</feature>
<dbReference type="InterPro" id="IPR000504">
    <property type="entry name" value="RRM_dom"/>
</dbReference>
<dbReference type="Pfam" id="PF00076">
    <property type="entry name" value="RRM_1"/>
    <property type="match status" value="1"/>
</dbReference>
<evidence type="ECO:0000313" key="6">
    <source>
        <dbReference type="Proteomes" id="UP000054321"/>
    </source>
</evidence>
<dbReference type="GO" id="GO:0003723">
    <property type="term" value="F:RNA binding"/>
    <property type="evidence" value="ECO:0007669"/>
    <property type="project" value="UniProtKB-UniRule"/>
</dbReference>
<feature type="compositionally biased region" description="Basic residues" evidence="3">
    <location>
        <begin position="1"/>
        <end position="12"/>
    </location>
</feature>
<feature type="region of interest" description="Disordered" evidence="3">
    <location>
        <begin position="377"/>
        <end position="397"/>
    </location>
</feature>
<organism evidence="5 6">
    <name type="scientific">Oidiodendron maius (strain Zn)</name>
    <dbReference type="NCBI Taxonomy" id="913774"/>
    <lineage>
        <taxon>Eukaryota</taxon>
        <taxon>Fungi</taxon>
        <taxon>Dikarya</taxon>
        <taxon>Ascomycota</taxon>
        <taxon>Pezizomycotina</taxon>
        <taxon>Leotiomycetes</taxon>
        <taxon>Leotiomycetes incertae sedis</taxon>
        <taxon>Myxotrichaceae</taxon>
        <taxon>Oidiodendron</taxon>
    </lineage>
</organism>
<dbReference type="PANTHER" id="PTHR23236">
    <property type="entry name" value="EUKARYOTIC TRANSLATION INITIATION FACTOR 4B/4H"/>
    <property type="match status" value="1"/>
</dbReference>
<dbReference type="STRING" id="913774.A0A0C3HTU3"/>
<dbReference type="Gene3D" id="3.30.70.330">
    <property type="match status" value="2"/>
</dbReference>
<dbReference type="HOGENOM" id="CLU_027451_1_1_1"/>
<feature type="region of interest" description="Disordered" evidence="3">
    <location>
        <begin position="236"/>
        <end position="258"/>
    </location>
</feature>
<keyword evidence="6" id="KW-1185">Reference proteome</keyword>
<protein>
    <recommendedName>
        <fullName evidence="4">RRM domain-containing protein</fullName>
    </recommendedName>
</protein>
<dbReference type="GO" id="GO:0005730">
    <property type="term" value="C:nucleolus"/>
    <property type="evidence" value="ECO:0007669"/>
    <property type="project" value="TreeGrafter"/>
</dbReference>
<dbReference type="EMBL" id="KN832871">
    <property type="protein sequence ID" value="KIN06440.1"/>
    <property type="molecule type" value="Genomic_DNA"/>
</dbReference>
<gene>
    <name evidence="5" type="ORF">OIDMADRAFT_101165</name>
</gene>
<feature type="region of interest" description="Disordered" evidence="3">
    <location>
        <begin position="1"/>
        <end position="138"/>
    </location>
</feature>
<evidence type="ECO:0000256" key="3">
    <source>
        <dbReference type="SAM" id="MobiDB-lite"/>
    </source>
</evidence>
<dbReference type="FunCoup" id="A0A0C3HTU3">
    <property type="interactions" value="881"/>
</dbReference>
<dbReference type="AlphaFoldDB" id="A0A0C3HTU3"/>
<evidence type="ECO:0000313" key="5">
    <source>
        <dbReference type="EMBL" id="KIN06440.1"/>
    </source>
</evidence>
<evidence type="ECO:0000259" key="4">
    <source>
        <dbReference type="PROSITE" id="PS50102"/>
    </source>
</evidence>
<accession>A0A0C3HTU3</accession>
<feature type="compositionally biased region" description="Basic and acidic residues" evidence="3">
    <location>
        <begin position="129"/>
        <end position="138"/>
    </location>
</feature>
<name>A0A0C3HTU3_OIDMZ</name>
<dbReference type="SUPFAM" id="SSF54928">
    <property type="entry name" value="RNA-binding domain, RBD"/>
    <property type="match status" value="1"/>
</dbReference>
<dbReference type="InterPro" id="IPR012677">
    <property type="entry name" value="Nucleotide-bd_a/b_plait_sf"/>
</dbReference>
<dbReference type="InParanoid" id="A0A0C3HTU3"/>
<dbReference type="OrthoDB" id="1875751at2759"/>
<reference evidence="5 6" key="1">
    <citation type="submission" date="2014-04" db="EMBL/GenBank/DDBJ databases">
        <authorList>
            <consortium name="DOE Joint Genome Institute"/>
            <person name="Kuo A."/>
            <person name="Martino E."/>
            <person name="Perotto S."/>
            <person name="Kohler A."/>
            <person name="Nagy L.G."/>
            <person name="Floudas D."/>
            <person name="Copeland A."/>
            <person name="Barry K.W."/>
            <person name="Cichocki N."/>
            <person name="Veneault-Fourrey C."/>
            <person name="LaButti K."/>
            <person name="Lindquist E.A."/>
            <person name="Lipzen A."/>
            <person name="Lundell T."/>
            <person name="Morin E."/>
            <person name="Murat C."/>
            <person name="Sun H."/>
            <person name="Tunlid A."/>
            <person name="Henrissat B."/>
            <person name="Grigoriev I.V."/>
            <person name="Hibbett D.S."/>
            <person name="Martin F."/>
            <person name="Nordberg H.P."/>
            <person name="Cantor M.N."/>
            <person name="Hua S.X."/>
        </authorList>
    </citation>
    <scope>NUCLEOTIDE SEQUENCE [LARGE SCALE GENOMIC DNA]</scope>
    <source>
        <strain evidence="5 6">Zn</strain>
    </source>
</reference>
<dbReference type="PROSITE" id="PS50102">
    <property type="entry name" value="RRM"/>
    <property type="match status" value="2"/>
</dbReference>
<keyword evidence="1 2" id="KW-0694">RNA-binding</keyword>
<dbReference type="SMART" id="SM00360">
    <property type="entry name" value="RRM"/>
    <property type="match status" value="2"/>
</dbReference>
<dbReference type="PANTHER" id="PTHR23236:SF95">
    <property type="entry name" value="NUCLEOLAR PROTEIN 13"/>
    <property type="match status" value="1"/>
</dbReference>
<feature type="compositionally biased region" description="Basic and acidic residues" evidence="3">
    <location>
        <begin position="48"/>
        <end position="65"/>
    </location>
</feature>
<reference evidence="6" key="2">
    <citation type="submission" date="2015-01" db="EMBL/GenBank/DDBJ databases">
        <title>Evolutionary Origins and Diversification of the Mycorrhizal Mutualists.</title>
        <authorList>
            <consortium name="DOE Joint Genome Institute"/>
            <consortium name="Mycorrhizal Genomics Consortium"/>
            <person name="Kohler A."/>
            <person name="Kuo A."/>
            <person name="Nagy L.G."/>
            <person name="Floudas D."/>
            <person name="Copeland A."/>
            <person name="Barry K.W."/>
            <person name="Cichocki N."/>
            <person name="Veneault-Fourrey C."/>
            <person name="LaButti K."/>
            <person name="Lindquist E.A."/>
            <person name="Lipzen A."/>
            <person name="Lundell T."/>
            <person name="Morin E."/>
            <person name="Murat C."/>
            <person name="Riley R."/>
            <person name="Ohm R."/>
            <person name="Sun H."/>
            <person name="Tunlid A."/>
            <person name="Henrissat B."/>
            <person name="Grigoriev I.V."/>
            <person name="Hibbett D.S."/>
            <person name="Martin F."/>
        </authorList>
    </citation>
    <scope>NUCLEOTIDE SEQUENCE [LARGE SCALE GENOMIC DNA]</scope>
    <source>
        <strain evidence="6">Zn</strain>
    </source>
</reference>
<feature type="compositionally biased region" description="Basic and acidic residues" evidence="3">
    <location>
        <begin position="236"/>
        <end position="255"/>
    </location>
</feature>
<dbReference type="Proteomes" id="UP000054321">
    <property type="component" value="Unassembled WGS sequence"/>
</dbReference>
<feature type="domain" description="RRM" evidence="4">
    <location>
        <begin position="258"/>
        <end position="367"/>
    </location>
</feature>
<sequence length="431" mass="47571">MPKHKSGSKRKASTADEPVSSENLNSVGETSSPALDITSDRPRKKSRHTPEDCEEDGSRNEKDPAETQDEPADTPEKSSSKKRNALAGEIEVDINAPEPPSKKALRQLKKGKPLPPSRSGAESTPEPESTNKPEGEKRSEHCVWIGNLAWTVSKADLRKYLVEYSDITDDMITRIHMPGPNDKKPANGDDKPKVGKMIHNKGFAYVDFSTAEGAVMAIELSEQLLSGRRLLIKDHKSFDGRPEKTKEESRNDGKPPSKRVFLGNLAFDTTEEIIKEHFQKCGPVESVKVATFEDSGKCKGYAWAVFEELEAAQAAVRGFVKIEEEASDASESESEAAAEPKVKKVKTRKWWVNKMKGRPLKIEFAEDAQVRYKKRYGKDGTKRTAAQQSGAETKVADAPGKLVPSKAEYRQPYAARLTGGIVESTGKKTTF</sequence>